<sequence>MDVRIPLAVSEADTEWPGLSDRLIFKDEYFFFKFLVLTGS</sequence>
<dbReference type="KEGG" id="cprv:CYPRO_3281"/>
<accession>A0A345UPW2</accession>
<gene>
    <name evidence="1" type="ORF">CYPRO_3281</name>
</gene>
<organism evidence="1 2">
    <name type="scientific">Cyclonatronum proteinivorum</name>
    <dbReference type="NCBI Taxonomy" id="1457365"/>
    <lineage>
        <taxon>Bacteria</taxon>
        <taxon>Pseudomonadati</taxon>
        <taxon>Balneolota</taxon>
        <taxon>Balneolia</taxon>
        <taxon>Balneolales</taxon>
        <taxon>Cyclonatronaceae</taxon>
        <taxon>Cyclonatronum</taxon>
    </lineage>
</organism>
<proteinExistence type="predicted"/>
<keyword evidence="2" id="KW-1185">Reference proteome</keyword>
<evidence type="ECO:0000313" key="2">
    <source>
        <dbReference type="Proteomes" id="UP000254808"/>
    </source>
</evidence>
<dbReference type="AlphaFoldDB" id="A0A345UPW2"/>
<dbReference type="Proteomes" id="UP000254808">
    <property type="component" value="Chromosome"/>
</dbReference>
<name>A0A345UPW2_9BACT</name>
<dbReference type="EMBL" id="CP027806">
    <property type="protein sequence ID" value="AXJ02514.1"/>
    <property type="molecule type" value="Genomic_DNA"/>
</dbReference>
<evidence type="ECO:0000313" key="1">
    <source>
        <dbReference type="EMBL" id="AXJ02514.1"/>
    </source>
</evidence>
<reference evidence="1 2" key="1">
    <citation type="submission" date="2018-03" db="EMBL/GenBank/DDBJ databases">
        <title>Phenotypic and genomic properties of Cyclonatronum proteinivorum gen. nov., sp. nov., a haloalkaliphilic bacteroidete from soda lakes possessing Na+-translocating rhodopsin.</title>
        <authorList>
            <person name="Toshchakov S.V."/>
            <person name="Korzhenkov A."/>
            <person name="Samarov N.I."/>
            <person name="Kublanov I.V."/>
            <person name="Muntyan M.S."/>
            <person name="Sorokin D.Y."/>
        </authorList>
    </citation>
    <scope>NUCLEOTIDE SEQUENCE [LARGE SCALE GENOMIC DNA]</scope>
    <source>
        <strain evidence="1 2">Omega</strain>
    </source>
</reference>
<protein>
    <submittedName>
        <fullName evidence="1">Uncharacterized protein</fullName>
    </submittedName>
</protein>